<accession>A0A833HRX8</accession>
<evidence type="ECO:0000313" key="5">
    <source>
        <dbReference type="EMBL" id="KAB3532727.1"/>
    </source>
</evidence>
<proteinExistence type="predicted"/>
<feature type="domain" description="SLH" evidence="4">
    <location>
        <begin position="161"/>
        <end position="225"/>
    </location>
</feature>
<sequence>MKKIQKSFVALFIVLMLLFSSLSAFSQSLIFTDISDHWARGYIEDVYNRKITSGYQDATFRPNNYLTSLDAISMVANLLGYSSSNHQATAEESRLYTGYNIPSWAHGHVSFLVSKEIVEENELNQFVTGGNTNNIKRFIFATYIGKVLVEYGDQELSKTVSLPYKDDMFIPAIAKPYVDLMLKLEILNKDSNGGKFEPNNQITRAEAAKLISLTAKLLDEAEFEAEEGVTSPKQPVTEEETDVEEPEVVEEPTAEEVVVEEKEGTIDQLVKGNRIVITIKNDKDILIYDVSKDAAIFLDDEESNIEAIKNGQDVKLKLENGIVVEIRAVALREVFSGFYEKLLKGSTNTVLTLSDSKGTKKVFVIPEDLLVSLNGEDSTFDSFEVGDVVKLFAKEDRYIEAQGESKTEFIRGTITYLGSPSNPVIEITQNDETKITLEMEKNTAIRRDGKVSDFSKLKVSDEVHIELEYDKAKIVNASTQRRTAEGYIRKIVIGEESYVVVESSDNVLEEFIIADYTTIRMGSEAAEIYDLRLNYFAEIDIESNEVIRLETSERVETERYIGVITYIHDEQKIIEIEYEENGKIITKQINTKKDTIYLGQSGTTTFSKLDVGDELLIIGQTDQSLFIAERIIVVLPN</sequence>
<comment type="caution">
    <text evidence="5">The sequence shown here is derived from an EMBL/GenBank/DDBJ whole genome shotgun (WGS) entry which is preliminary data.</text>
</comment>
<dbReference type="EMBL" id="WBZB01000007">
    <property type="protein sequence ID" value="KAB3532727.1"/>
    <property type="molecule type" value="Genomic_DNA"/>
</dbReference>
<keyword evidence="1" id="KW-0677">Repeat</keyword>
<feature type="domain" description="SLH" evidence="4">
    <location>
        <begin position="26"/>
        <end position="89"/>
    </location>
</feature>
<keyword evidence="6" id="KW-1185">Reference proteome</keyword>
<evidence type="ECO:0000313" key="6">
    <source>
        <dbReference type="Proteomes" id="UP000465601"/>
    </source>
</evidence>
<gene>
    <name evidence="5" type="ORF">F8153_02080</name>
</gene>
<name>A0A833HRX8_9FIRM</name>
<dbReference type="OrthoDB" id="2065578at2"/>
<feature type="chain" id="PRO_5032823702" evidence="3">
    <location>
        <begin position="27"/>
        <end position="637"/>
    </location>
</feature>
<dbReference type="AlphaFoldDB" id="A0A833HRX8"/>
<feature type="compositionally biased region" description="Acidic residues" evidence="2">
    <location>
        <begin position="237"/>
        <end position="247"/>
    </location>
</feature>
<reference evidence="5 6" key="1">
    <citation type="submission" date="2019-10" db="EMBL/GenBank/DDBJ databases">
        <title>Alkaliphilus serpentinus sp. nov. and Alkaliphilus pronyensis sp. nov., two novel anaerobic alkaliphilic species isolated from the serpentinized-hosted hydrothermal field of the Prony Bay (New Caledonia).</title>
        <authorList>
            <person name="Postec A."/>
        </authorList>
    </citation>
    <scope>NUCLEOTIDE SEQUENCE [LARGE SCALE GENOMIC DNA]</scope>
    <source>
        <strain evidence="5 6">LacT</strain>
    </source>
</reference>
<keyword evidence="3" id="KW-0732">Signal</keyword>
<dbReference type="Pfam" id="PF00395">
    <property type="entry name" value="SLH"/>
    <property type="match status" value="2"/>
</dbReference>
<organism evidence="5 6">
    <name type="scientific">Alkaliphilus serpentinus</name>
    <dbReference type="NCBI Taxonomy" id="1482731"/>
    <lineage>
        <taxon>Bacteria</taxon>
        <taxon>Bacillati</taxon>
        <taxon>Bacillota</taxon>
        <taxon>Clostridia</taxon>
        <taxon>Peptostreptococcales</taxon>
        <taxon>Natronincolaceae</taxon>
        <taxon>Alkaliphilus</taxon>
    </lineage>
</organism>
<evidence type="ECO:0000259" key="4">
    <source>
        <dbReference type="PROSITE" id="PS51272"/>
    </source>
</evidence>
<dbReference type="InterPro" id="IPR001119">
    <property type="entry name" value="SLH_dom"/>
</dbReference>
<protein>
    <submittedName>
        <fullName evidence="5">S-layer homology domain-containing protein</fullName>
    </submittedName>
</protein>
<dbReference type="Proteomes" id="UP000465601">
    <property type="component" value="Unassembled WGS sequence"/>
</dbReference>
<feature type="region of interest" description="Disordered" evidence="2">
    <location>
        <begin position="226"/>
        <end position="247"/>
    </location>
</feature>
<dbReference type="PROSITE" id="PS51272">
    <property type="entry name" value="SLH"/>
    <property type="match status" value="2"/>
</dbReference>
<evidence type="ECO:0000256" key="2">
    <source>
        <dbReference type="SAM" id="MobiDB-lite"/>
    </source>
</evidence>
<feature type="signal peptide" evidence="3">
    <location>
        <begin position="1"/>
        <end position="26"/>
    </location>
</feature>
<dbReference type="RefSeq" id="WP_151864695.1">
    <property type="nucleotide sequence ID" value="NZ_WBZB01000007.1"/>
</dbReference>
<evidence type="ECO:0000256" key="3">
    <source>
        <dbReference type="SAM" id="SignalP"/>
    </source>
</evidence>
<evidence type="ECO:0000256" key="1">
    <source>
        <dbReference type="ARBA" id="ARBA00022737"/>
    </source>
</evidence>